<evidence type="ECO:0000313" key="5">
    <source>
        <dbReference type="Proteomes" id="UP000199167"/>
    </source>
</evidence>
<dbReference type="EMBL" id="FOIZ01000002">
    <property type="protein sequence ID" value="SEW44839.1"/>
    <property type="molecule type" value="Genomic_DNA"/>
</dbReference>
<name>A0A1I0RTT6_9RHOB</name>
<dbReference type="PANTHER" id="PTHR43362">
    <property type="entry name" value="MANNITOL DEHYDROGENASE DSF1-RELATED"/>
    <property type="match status" value="1"/>
</dbReference>
<dbReference type="PRINTS" id="PR00084">
    <property type="entry name" value="MTLDHDRGNASE"/>
</dbReference>
<dbReference type="Gene3D" id="3.40.50.720">
    <property type="entry name" value="NAD(P)-binding Rossmann-like Domain"/>
    <property type="match status" value="1"/>
</dbReference>
<dbReference type="GO" id="GO:0016616">
    <property type="term" value="F:oxidoreductase activity, acting on the CH-OH group of donors, NAD or NADP as acceptor"/>
    <property type="evidence" value="ECO:0007669"/>
    <property type="project" value="TreeGrafter"/>
</dbReference>
<dbReference type="Pfam" id="PF08125">
    <property type="entry name" value="Mannitol_dh_C"/>
    <property type="match status" value="1"/>
</dbReference>
<dbReference type="AlphaFoldDB" id="A0A1I0RTT6"/>
<dbReference type="STRING" id="364200.SAMN04488515_3250"/>
<protein>
    <submittedName>
        <fullName evidence="4">Fructuronate reductase</fullName>
    </submittedName>
</protein>
<evidence type="ECO:0000256" key="1">
    <source>
        <dbReference type="ARBA" id="ARBA00023002"/>
    </source>
</evidence>
<dbReference type="SUPFAM" id="SSF51735">
    <property type="entry name" value="NAD(P)-binding Rossmann-fold domains"/>
    <property type="match status" value="1"/>
</dbReference>
<sequence>MPDRRRLVPSGAARPTTRIVHLGLGAFFRAHVASYLQDLGGWGVIAVSLRSPDVREKLKPQDCVYTAAELAEGTIKTRLIEVVRDVLVAPKDQQAVIDAMCDPTISLVSLTVTEKGYCHDPATGELNWDNPDIVHDLTHDLPRSAPGFIVHALQSRRAAGVPPFTVLSCDNLSDNGALIRRVTLAFAEQVDPALANWISETCAFPATMVDRIVPATTDVDVATVTGLIGSHDAAPVMHEPFRQWVIADCFHNETFPPLDQVGVQFVSDVAPFEDMKLRMLNGTHSALAYLGYLVGHRTVAEAVTDPLFADFVRHLWTHEIGPTVAAPEGTDLSAYAETLMSRFANRGVAHSLGQIAMDGSQKLPQRFLAPIKERLRENQRCDGLILCVAAWMVYVSGQAGKIDVRDPLAERLSLASADPEKSVDNILALREIFEPALAEKLKVPLNQYYADLQQHGVRDCIRKVLS</sequence>
<reference evidence="4 5" key="1">
    <citation type="submission" date="2016-10" db="EMBL/GenBank/DDBJ databases">
        <authorList>
            <person name="de Groot N.N."/>
        </authorList>
    </citation>
    <scope>NUCLEOTIDE SEQUENCE [LARGE SCALE GENOMIC DNA]</scope>
    <source>
        <strain evidence="4 5">DSM 17925</strain>
    </source>
</reference>
<dbReference type="Pfam" id="PF01232">
    <property type="entry name" value="Mannitol_dh"/>
    <property type="match status" value="1"/>
</dbReference>
<dbReference type="InterPro" id="IPR013118">
    <property type="entry name" value="Mannitol_DH_C"/>
</dbReference>
<dbReference type="InterPro" id="IPR013328">
    <property type="entry name" value="6PGD_dom2"/>
</dbReference>
<dbReference type="InterPro" id="IPR036291">
    <property type="entry name" value="NAD(P)-bd_dom_sf"/>
</dbReference>
<dbReference type="InterPro" id="IPR000669">
    <property type="entry name" value="Mannitol_DH"/>
</dbReference>
<accession>A0A1I0RTT6</accession>
<keyword evidence="1" id="KW-0560">Oxidoreductase</keyword>
<dbReference type="Gene3D" id="1.10.1040.10">
    <property type="entry name" value="N-(1-d-carboxylethyl)-l-norvaline Dehydrogenase, domain 2"/>
    <property type="match status" value="1"/>
</dbReference>
<evidence type="ECO:0000313" key="4">
    <source>
        <dbReference type="EMBL" id="SEW44839.1"/>
    </source>
</evidence>
<feature type="domain" description="Mannitol dehydrogenase C-terminal" evidence="3">
    <location>
        <begin position="268"/>
        <end position="439"/>
    </location>
</feature>
<evidence type="ECO:0000259" key="2">
    <source>
        <dbReference type="Pfam" id="PF01232"/>
    </source>
</evidence>
<dbReference type="InterPro" id="IPR013131">
    <property type="entry name" value="Mannitol_DH_N"/>
</dbReference>
<dbReference type="SUPFAM" id="SSF48179">
    <property type="entry name" value="6-phosphogluconate dehydrogenase C-terminal domain-like"/>
    <property type="match status" value="1"/>
</dbReference>
<organism evidence="4 5">
    <name type="scientific">Cognatiyoonia koreensis</name>
    <dbReference type="NCBI Taxonomy" id="364200"/>
    <lineage>
        <taxon>Bacteria</taxon>
        <taxon>Pseudomonadati</taxon>
        <taxon>Pseudomonadota</taxon>
        <taxon>Alphaproteobacteria</taxon>
        <taxon>Rhodobacterales</taxon>
        <taxon>Paracoccaceae</taxon>
        <taxon>Cognatiyoonia</taxon>
    </lineage>
</organism>
<keyword evidence="5" id="KW-1185">Reference proteome</keyword>
<evidence type="ECO:0000259" key="3">
    <source>
        <dbReference type="Pfam" id="PF08125"/>
    </source>
</evidence>
<dbReference type="Proteomes" id="UP000199167">
    <property type="component" value="Unassembled WGS sequence"/>
</dbReference>
<dbReference type="OrthoDB" id="271711at2"/>
<proteinExistence type="predicted"/>
<dbReference type="InterPro" id="IPR008927">
    <property type="entry name" value="6-PGluconate_DH-like_C_sf"/>
</dbReference>
<feature type="domain" description="Mannitol dehydrogenase N-terminal" evidence="2">
    <location>
        <begin position="18"/>
        <end position="252"/>
    </location>
</feature>
<dbReference type="PANTHER" id="PTHR43362:SF1">
    <property type="entry name" value="MANNITOL DEHYDROGENASE 2-RELATED"/>
    <property type="match status" value="1"/>
</dbReference>
<dbReference type="InterPro" id="IPR050988">
    <property type="entry name" value="Mannitol_DH/Oxidoreductase"/>
</dbReference>
<gene>
    <name evidence="4" type="ORF">SAMN04488515_3250</name>
</gene>